<dbReference type="WBParaSite" id="ES5_v2.g22748.t1">
    <property type="protein sequence ID" value="ES5_v2.g22748.t1"/>
    <property type="gene ID" value="ES5_v2.g22748"/>
</dbReference>
<reference evidence="2" key="1">
    <citation type="submission" date="2022-11" db="UniProtKB">
        <authorList>
            <consortium name="WormBaseParasite"/>
        </authorList>
    </citation>
    <scope>IDENTIFICATION</scope>
</reference>
<protein>
    <submittedName>
        <fullName evidence="2">Ubiquitin-like domain-containing protein</fullName>
    </submittedName>
</protein>
<evidence type="ECO:0000313" key="2">
    <source>
        <dbReference type="WBParaSite" id="ES5_v2.g22748.t1"/>
    </source>
</evidence>
<name>A0AC34FZ51_9BILA</name>
<proteinExistence type="predicted"/>
<sequence>MTNFISNNEIFFQIFVRIHNGKIQPFDVVARETVKAVKRKISTKFGIPVCEQRLMFAAKQLEDAKCLSDYCIQRESSLQLLLRLPGGQSVEIKDLTCSPSSCFY</sequence>
<accession>A0AC34FZ51</accession>
<dbReference type="Proteomes" id="UP000887579">
    <property type="component" value="Unplaced"/>
</dbReference>
<evidence type="ECO:0000313" key="1">
    <source>
        <dbReference type="Proteomes" id="UP000887579"/>
    </source>
</evidence>
<organism evidence="1 2">
    <name type="scientific">Panagrolaimus sp. ES5</name>
    <dbReference type="NCBI Taxonomy" id="591445"/>
    <lineage>
        <taxon>Eukaryota</taxon>
        <taxon>Metazoa</taxon>
        <taxon>Ecdysozoa</taxon>
        <taxon>Nematoda</taxon>
        <taxon>Chromadorea</taxon>
        <taxon>Rhabditida</taxon>
        <taxon>Tylenchina</taxon>
        <taxon>Panagrolaimomorpha</taxon>
        <taxon>Panagrolaimoidea</taxon>
        <taxon>Panagrolaimidae</taxon>
        <taxon>Panagrolaimus</taxon>
    </lineage>
</organism>